<dbReference type="InterPro" id="IPR004012">
    <property type="entry name" value="Run_dom"/>
</dbReference>
<dbReference type="PROSITE" id="PS50086">
    <property type="entry name" value="TBC_RABGAP"/>
    <property type="match status" value="1"/>
</dbReference>
<dbReference type="SMART" id="SM00593">
    <property type="entry name" value="RUN"/>
    <property type="match status" value="1"/>
</dbReference>
<feature type="domain" description="Rab-GAP TBC" evidence="4">
    <location>
        <begin position="621"/>
        <end position="925"/>
    </location>
</feature>
<accession>A0A226E6I6</accession>
<dbReference type="OrthoDB" id="10264062at2759"/>
<dbReference type="CDD" id="cd17687">
    <property type="entry name" value="RUN_SGSM1_like"/>
    <property type="match status" value="1"/>
</dbReference>
<keyword evidence="7" id="KW-1185">Reference proteome</keyword>
<dbReference type="STRING" id="158441.A0A226E6I6"/>
<dbReference type="GO" id="GO:0005096">
    <property type="term" value="F:GTPase activator activity"/>
    <property type="evidence" value="ECO:0007669"/>
    <property type="project" value="UniProtKB-KW"/>
</dbReference>
<comment type="caution">
    <text evidence="6">The sequence shown here is derived from an EMBL/GenBank/DDBJ whole genome shotgun (WGS) entry which is preliminary data.</text>
</comment>
<dbReference type="GO" id="GO:0031410">
    <property type="term" value="C:cytoplasmic vesicle"/>
    <property type="evidence" value="ECO:0007669"/>
    <property type="project" value="UniProtKB-ARBA"/>
</dbReference>
<reference evidence="6 7" key="1">
    <citation type="submission" date="2015-12" db="EMBL/GenBank/DDBJ databases">
        <title>The genome of Folsomia candida.</title>
        <authorList>
            <person name="Faddeeva A."/>
            <person name="Derks M.F."/>
            <person name="Anvar Y."/>
            <person name="Smit S."/>
            <person name="Van Straalen N."/>
            <person name="Roelofs D."/>
        </authorList>
    </citation>
    <scope>NUCLEOTIDE SEQUENCE [LARGE SCALE GENOMIC DNA]</scope>
    <source>
        <strain evidence="6 7">VU population</strain>
        <tissue evidence="6">Whole body</tissue>
    </source>
</reference>
<dbReference type="Gene3D" id="1.10.8.270">
    <property type="entry name" value="putative rabgap domain of human tbc1 domain family member 14 like domains"/>
    <property type="match status" value="1"/>
</dbReference>
<dbReference type="InterPro" id="IPR037213">
    <property type="entry name" value="Run_dom_sf"/>
</dbReference>
<evidence type="ECO:0000313" key="6">
    <source>
        <dbReference type="EMBL" id="OXA52958.1"/>
    </source>
</evidence>
<dbReference type="InterPro" id="IPR000195">
    <property type="entry name" value="Rab-GAP-TBC_dom"/>
</dbReference>
<dbReference type="Pfam" id="PF00566">
    <property type="entry name" value="RabGAP-TBC"/>
    <property type="match status" value="1"/>
</dbReference>
<feature type="region of interest" description="Disordered" evidence="3">
    <location>
        <begin position="492"/>
        <end position="535"/>
    </location>
</feature>
<dbReference type="InterPro" id="IPR021935">
    <property type="entry name" value="SGSM1/2_RBD"/>
</dbReference>
<feature type="compositionally biased region" description="Polar residues" evidence="3">
    <location>
        <begin position="715"/>
        <end position="725"/>
    </location>
</feature>
<feature type="region of interest" description="Disordered" evidence="3">
    <location>
        <begin position="705"/>
        <end position="764"/>
    </location>
</feature>
<dbReference type="Pfam" id="PF12068">
    <property type="entry name" value="PH_RBD"/>
    <property type="match status" value="1"/>
</dbReference>
<dbReference type="SUPFAM" id="SSF140741">
    <property type="entry name" value="RUN domain-like"/>
    <property type="match status" value="1"/>
</dbReference>
<dbReference type="EMBL" id="LNIX01000006">
    <property type="protein sequence ID" value="OXA52958.1"/>
    <property type="molecule type" value="Genomic_DNA"/>
</dbReference>
<dbReference type="PANTHER" id="PTHR22957:SF502">
    <property type="entry name" value="SMALL G PROTEIN SIGNALING MODULATOR 2-RELATED"/>
    <property type="match status" value="1"/>
</dbReference>
<feature type="compositionally biased region" description="Basic and acidic residues" evidence="3">
    <location>
        <begin position="726"/>
        <end position="751"/>
    </location>
</feature>
<dbReference type="Gene3D" id="1.10.472.80">
    <property type="entry name" value="Ypt/Rab-GAP domain of gyp1p, domain 3"/>
    <property type="match status" value="1"/>
</dbReference>
<evidence type="ECO:0000256" key="1">
    <source>
        <dbReference type="ARBA" id="ARBA00022468"/>
    </source>
</evidence>
<organism evidence="6 7">
    <name type="scientific">Folsomia candida</name>
    <name type="common">Springtail</name>
    <dbReference type="NCBI Taxonomy" id="158441"/>
    <lineage>
        <taxon>Eukaryota</taxon>
        <taxon>Metazoa</taxon>
        <taxon>Ecdysozoa</taxon>
        <taxon>Arthropoda</taxon>
        <taxon>Hexapoda</taxon>
        <taxon>Collembola</taxon>
        <taxon>Entomobryomorpha</taxon>
        <taxon>Isotomoidea</taxon>
        <taxon>Isotomidae</taxon>
        <taxon>Proisotominae</taxon>
        <taxon>Folsomia</taxon>
    </lineage>
</organism>
<dbReference type="FunFam" id="1.10.472.80:FF:000004">
    <property type="entry name" value="Small G protein signaling modulator 1"/>
    <property type="match status" value="1"/>
</dbReference>
<keyword evidence="1" id="KW-0343">GTPase activation</keyword>
<evidence type="ECO:0000256" key="2">
    <source>
        <dbReference type="ARBA" id="ARBA00034124"/>
    </source>
</evidence>
<dbReference type="InterPro" id="IPR035969">
    <property type="entry name" value="Rab-GAP_TBC_sf"/>
</dbReference>
<dbReference type="SMART" id="SM00164">
    <property type="entry name" value="TBC"/>
    <property type="match status" value="1"/>
</dbReference>
<dbReference type="SUPFAM" id="SSF47923">
    <property type="entry name" value="Ypt/Rab-GAP domain of gyp1p"/>
    <property type="match status" value="2"/>
</dbReference>
<dbReference type="Gene3D" id="1.20.58.900">
    <property type="match status" value="1"/>
</dbReference>
<dbReference type="PROSITE" id="PS50826">
    <property type="entry name" value="RUN"/>
    <property type="match status" value="1"/>
</dbReference>
<proteinExistence type="inferred from homology"/>
<evidence type="ECO:0000259" key="4">
    <source>
        <dbReference type="PROSITE" id="PS50086"/>
    </source>
</evidence>
<dbReference type="Pfam" id="PF02759">
    <property type="entry name" value="RUN"/>
    <property type="match status" value="1"/>
</dbReference>
<evidence type="ECO:0000259" key="5">
    <source>
        <dbReference type="PROSITE" id="PS50826"/>
    </source>
</evidence>
<evidence type="ECO:0000256" key="3">
    <source>
        <dbReference type="SAM" id="MobiDB-lite"/>
    </source>
</evidence>
<dbReference type="FunFam" id="1.10.8.270:FF:000064">
    <property type="entry name" value="Small G protein-signaling modulator 1b"/>
    <property type="match status" value="1"/>
</dbReference>
<dbReference type="FunFam" id="1.20.58.900:FF:000017">
    <property type="entry name" value="Uncharacterized protein, isoform C"/>
    <property type="match status" value="1"/>
</dbReference>
<gene>
    <name evidence="6" type="ORF">Fcan01_12820</name>
</gene>
<dbReference type="AlphaFoldDB" id="A0A226E6I6"/>
<feature type="region of interest" description="Disordered" evidence="3">
    <location>
        <begin position="433"/>
        <end position="460"/>
    </location>
</feature>
<feature type="compositionally biased region" description="Low complexity" evidence="3">
    <location>
        <begin position="509"/>
        <end position="526"/>
    </location>
</feature>
<dbReference type="OMA" id="CDRNYAY"/>
<comment type="similarity">
    <text evidence="2">Belongs to the RUTBC family.</text>
</comment>
<evidence type="ECO:0000313" key="7">
    <source>
        <dbReference type="Proteomes" id="UP000198287"/>
    </source>
</evidence>
<dbReference type="PANTHER" id="PTHR22957">
    <property type="entry name" value="TBC1 DOMAIN FAMILY MEMBER GTPASE-ACTIVATING PROTEIN"/>
    <property type="match status" value="1"/>
</dbReference>
<dbReference type="Gene3D" id="2.30.29.230">
    <property type="match status" value="1"/>
</dbReference>
<dbReference type="Proteomes" id="UP000198287">
    <property type="component" value="Unassembled WGS sequence"/>
</dbReference>
<name>A0A226E6I6_FOLCA</name>
<protein>
    <submittedName>
        <fullName evidence="6">Small G protein signaling modulator 1</fullName>
    </submittedName>
</protein>
<sequence>MLRMGSASTDKEKLIRNVKKEVKSIMEEAVTKKFVHEDSGCITSLCSSVEACVSHGLKRRALGLFKSSSTAALLHKVAKSCQPAATIVQLVAEVENCDPNKRSSSGSESASKLGVKPPLQKKNSVASMKYLWIRLALIEKQLAKIVDYIVMNSSKYYEKDALVSDPDYGSILSSLLVGPCALDFSKLRTSEYCWRDPPADELVQRHRISSGQFPTPASPPAHKRPGLHYKGSIGFSNSDDNMRSKDYVESLHQNSKSTLLYGKNNVLVFIKEGTQPLAGYLSLHQYGDALNLKWTPNQLMNGCSDANNTHDKKYVRKQTFRISVGISIYWEHALNVAVHETVYVHCHQGSESDWIVLVGQDGVQRPPIHFPRGGHLLAFLSCLENGLLPHGMLDPPLWSQRGKETVSEIWSKTAMLAISGKVFPKLKRKGSSRFHDQVVMEEQPPTPTIIEEEAPTTETDQTASDFVFRIVYPNFVRSAFPQDDVLEYPVWQSSPSTPKSAVPPITPRSTPLHSISTTSSTSSSRSLDQQPSIQEQGEPIQTVCLTMKKQIISRAFYGWLAHCRHLRTVRTHLLGLVHSEIVKSDVPEDASGGLTEEKWKQLQEAGNIDMKEIYRLVYFGGMAHPLRKKLWPIMLSGKIEGEDPDKLRREYEDRMSEWLAVEAIVRQRDREQMAMNLAKLSSEETISEPHPPTCILETHESNEVFEENEAPATPAKQNDVSNKGSSTKEKSKPPDITNENHNDAHHERDDSDVSSEASPVSSRGGVYSNELLETFGLNIHRIDKDVKRCDRNYWYFTESNLEKLRNVMCTYVWENIEMGYVQGMCDLAAPLLVILDDEALAYGCFRKLMERMSANFPSGGGAMDAHFANMRSLLQILDHDLFTLIRQNGDYTHFYFCYRWFLLDFKREFCYDDVFLVWETTWAARQLASSEYVLFLALALLTYYRDIILANSMDFTDIIKFFNEMAERHDGKLILQIARSLVLQLQTLIDNK</sequence>
<dbReference type="InterPro" id="IPR037745">
    <property type="entry name" value="SGSM1/2"/>
</dbReference>
<dbReference type="CDD" id="cd15784">
    <property type="entry name" value="PH_RUTBC"/>
    <property type="match status" value="1"/>
</dbReference>
<feature type="domain" description="RUN" evidence="5">
    <location>
        <begin position="36"/>
        <end position="191"/>
    </location>
</feature>